<feature type="domain" description="Glycosyltransferase 2-like" evidence="3">
    <location>
        <begin position="646"/>
        <end position="812"/>
    </location>
</feature>
<dbReference type="Pfam" id="PF25550">
    <property type="entry name" value="DUF7928"/>
    <property type="match status" value="1"/>
</dbReference>
<name>A0ABR3FH27_9AGAR</name>
<feature type="compositionally biased region" description="Low complexity" evidence="1">
    <location>
        <begin position="582"/>
        <end position="593"/>
    </location>
</feature>
<dbReference type="SUPFAM" id="SSF53448">
    <property type="entry name" value="Nucleotide-diphospho-sugar transferases"/>
    <property type="match status" value="1"/>
</dbReference>
<protein>
    <recommendedName>
        <fullName evidence="7">Glycosyltransferase 2-like domain-containing protein</fullName>
    </recommendedName>
</protein>
<keyword evidence="2" id="KW-1133">Transmembrane helix</keyword>
<dbReference type="Pfam" id="PF13632">
    <property type="entry name" value="Glyco_trans_2_3"/>
    <property type="match status" value="1"/>
</dbReference>
<evidence type="ECO:0000256" key="1">
    <source>
        <dbReference type="SAM" id="MobiDB-lite"/>
    </source>
</evidence>
<evidence type="ECO:0000256" key="2">
    <source>
        <dbReference type="SAM" id="Phobius"/>
    </source>
</evidence>
<organism evidence="5 6">
    <name type="scientific">Marasmius crinis-equi</name>
    <dbReference type="NCBI Taxonomy" id="585013"/>
    <lineage>
        <taxon>Eukaryota</taxon>
        <taxon>Fungi</taxon>
        <taxon>Dikarya</taxon>
        <taxon>Basidiomycota</taxon>
        <taxon>Agaricomycotina</taxon>
        <taxon>Agaricomycetes</taxon>
        <taxon>Agaricomycetidae</taxon>
        <taxon>Agaricales</taxon>
        <taxon>Marasmiineae</taxon>
        <taxon>Marasmiaceae</taxon>
        <taxon>Marasmius</taxon>
    </lineage>
</organism>
<comment type="caution">
    <text evidence="5">The sequence shown here is derived from an EMBL/GenBank/DDBJ whole genome shotgun (WGS) entry which is preliminary data.</text>
</comment>
<dbReference type="InterPro" id="IPR057688">
    <property type="entry name" value="DUF7928"/>
</dbReference>
<feature type="region of interest" description="Disordered" evidence="1">
    <location>
        <begin position="582"/>
        <end position="605"/>
    </location>
</feature>
<accession>A0ABR3FH27</accession>
<feature type="domain" description="DUF7928" evidence="4">
    <location>
        <begin position="4"/>
        <end position="162"/>
    </location>
</feature>
<feature type="region of interest" description="Disordered" evidence="1">
    <location>
        <begin position="420"/>
        <end position="458"/>
    </location>
</feature>
<gene>
    <name evidence="5" type="ORF">V5O48_007337</name>
</gene>
<evidence type="ECO:0000259" key="4">
    <source>
        <dbReference type="Pfam" id="PF25550"/>
    </source>
</evidence>
<keyword evidence="2" id="KW-0812">Transmembrane</keyword>
<evidence type="ECO:0000313" key="6">
    <source>
        <dbReference type="Proteomes" id="UP001465976"/>
    </source>
</evidence>
<keyword evidence="6" id="KW-1185">Reference proteome</keyword>
<evidence type="ECO:0000313" key="5">
    <source>
        <dbReference type="EMBL" id="KAL0574641.1"/>
    </source>
</evidence>
<dbReference type="InterPro" id="IPR029044">
    <property type="entry name" value="Nucleotide-diphossugar_trans"/>
</dbReference>
<dbReference type="EMBL" id="JBAHYK010000380">
    <property type="protein sequence ID" value="KAL0574641.1"/>
    <property type="molecule type" value="Genomic_DNA"/>
</dbReference>
<evidence type="ECO:0008006" key="7">
    <source>
        <dbReference type="Google" id="ProtNLM"/>
    </source>
</evidence>
<feature type="compositionally biased region" description="Polar residues" evidence="1">
    <location>
        <begin position="594"/>
        <end position="605"/>
    </location>
</feature>
<sequence>MDYDRWDALLHHIFKQTQGDAWFRPQEDHLTSGVAIRINDDELPEFRVFPYENASLEPFEAAVRLLNPVVAVKIRSAAVHAAISQVDPGENSLYIDANTCIQVVDTMIDLGTADKEQSAAFIRDERVLVVWASSLDNIIPTCQDFEERLIKLLWRSRPVASNMSARSSSATNSVVGHDSPSVASSVLARPLQPAEQALSPGSSEVPSFPPASKTKTKRTWYGKSVTVPVPDSEKDSPSHRPTMLYAPLYNGIAAGLAIFFIGNGMRTLLFEFFMDGSFMRFALCATFPLLYCVSLFFALQILQNVTMAVGPIAHYHRNSKYYSAIPPPPIPTTSSKEPLPHITIQMPVYKESLETVLKPSVASLKAAMRTYALQGGTSSLFVFDDGLRASGMTAAARNERIRFYRDEGIGWCARPREGCPADSTGSVDAHSDAEKGLFRRNTSKGKSKSKEESFHRPGRFKKASNMNYGLALSLCVERWLEVLLRERDEGKRTGPNPGPTLQQLVGEEQRMSEIGLDPTNLSSSWGRKTVHSSYGMQYLNREGDEMVWDTTADSPGSRPISQQHSSILSPVPRTATMPLLSSPFTPGSESSSPFATTPVNETPTPTLQDDIEEQALQLAIEDMYTQSGGKWKPWAANARAMRVGEIVLLVDSDTEVPEDCLRDAAREMHHSPSLAIIQHESDVMQVAHHYFENGIAYFTRRVNKCIGIACANGEVAPFVGHNAFLRWRAIQDAAFVDTQKKTKASEKQDIESKMKMWSEWNVSEDFDMALRLLKKGYTIRWATYAKGGFKEGVSLTVDDELNRWMKYAYGCNE</sequence>
<reference evidence="5 6" key="1">
    <citation type="submission" date="2024-02" db="EMBL/GenBank/DDBJ databases">
        <title>A draft genome for the cacao thread blight pathogen Marasmius crinis-equi.</title>
        <authorList>
            <person name="Cohen S.P."/>
            <person name="Baruah I.K."/>
            <person name="Amoako-Attah I."/>
            <person name="Bukari Y."/>
            <person name="Meinhardt L.W."/>
            <person name="Bailey B.A."/>
        </authorList>
    </citation>
    <scope>NUCLEOTIDE SEQUENCE [LARGE SCALE GENOMIC DNA]</scope>
    <source>
        <strain evidence="5 6">GH-76</strain>
    </source>
</reference>
<dbReference type="InterPro" id="IPR001173">
    <property type="entry name" value="Glyco_trans_2-like"/>
</dbReference>
<keyword evidence="2" id="KW-0472">Membrane</keyword>
<feature type="region of interest" description="Disordered" evidence="1">
    <location>
        <begin position="196"/>
        <end position="216"/>
    </location>
</feature>
<dbReference type="PANTHER" id="PTHR35408">
    <property type="entry name" value="CHROMOSOME 15, WHOLE GENOME SHOTGUN SEQUENCE"/>
    <property type="match status" value="1"/>
</dbReference>
<dbReference type="Proteomes" id="UP001465976">
    <property type="component" value="Unassembled WGS sequence"/>
</dbReference>
<proteinExistence type="predicted"/>
<dbReference type="PANTHER" id="PTHR35408:SF3">
    <property type="entry name" value="GLYCOSYLTRANSFERASE 2-LIKE DOMAIN-CONTAINING PROTEIN"/>
    <property type="match status" value="1"/>
</dbReference>
<evidence type="ECO:0000259" key="3">
    <source>
        <dbReference type="Pfam" id="PF13632"/>
    </source>
</evidence>
<feature type="transmembrane region" description="Helical" evidence="2">
    <location>
        <begin position="248"/>
        <end position="269"/>
    </location>
</feature>
<dbReference type="Gene3D" id="3.90.550.10">
    <property type="entry name" value="Spore Coat Polysaccharide Biosynthesis Protein SpsA, Chain A"/>
    <property type="match status" value="1"/>
</dbReference>
<feature type="transmembrane region" description="Helical" evidence="2">
    <location>
        <begin position="281"/>
        <end position="302"/>
    </location>
</feature>